<organism evidence="13 14">
    <name type="scientific">Apiotrichum porosum</name>
    <dbReference type="NCBI Taxonomy" id="105984"/>
    <lineage>
        <taxon>Eukaryota</taxon>
        <taxon>Fungi</taxon>
        <taxon>Dikarya</taxon>
        <taxon>Basidiomycota</taxon>
        <taxon>Agaricomycotina</taxon>
        <taxon>Tremellomycetes</taxon>
        <taxon>Trichosporonales</taxon>
        <taxon>Trichosporonaceae</taxon>
        <taxon>Apiotrichum</taxon>
    </lineage>
</organism>
<comment type="similarity">
    <text evidence="3">Belongs to the TVP38/TMEM64 family.</text>
</comment>
<accession>A0A427XG31</accession>
<dbReference type="PANTHER" id="PTHR47549:SF3">
    <property type="entry name" value="GOLGI APPARATUS MEMBRANE PROTEIN TVP38"/>
    <property type="match status" value="1"/>
</dbReference>
<feature type="region of interest" description="Disordered" evidence="10">
    <location>
        <begin position="93"/>
        <end position="151"/>
    </location>
</feature>
<evidence type="ECO:0000256" key="5">
    <source>
        <dbReference type="ARBA" id="ARBA00020673"/>
    </source>
</evidence>
<dbReference type="GO" id="GO:0016192">
    <property type="term" value="P:vesicle-mediated transport"/>
    <property type="evidence" value="ECO:0007669"/>
    <property type="project" value="TreeGrafter"/>
</dbReference>
<sequence length="486" mass="51666">MATRVYNGAYAHHPHTDSRPARDPSPPTVPTLSIPSPASMAHHRPYTAHAGMHVYTNSMAGDASSSPRSPTSAYAQHVSALSVEPMRTVPFAASASGSGAGASTVMASTGSTSGADWSRTHGHSRSNSLAASRRASVEVSEEKGGGGNNMLPRSPTSPYGHARIPSPLAQSPHFPPAWTEPAAGVEAQLPPRVRPPVADLLGRAVRDRFACNSKSGALGRGLIIGWIVTTLGFVAAAAFWKGELFSALDNLSKELYDMGYQGLVVYAVLIFITTIPPLPLYSTLIVLSGYTFGVWHGFVASYIASLVGAVVVFVVSRTLLRDAVTRSLASSPTATSLLKIIPQNPHLLLLIRVAPYPYNLLNVVLASAPSLSLKTYTACTAISLCKLVLHTWIGAGIHDLSAAYTGSEDDSKTPAQPPSEEDLHHERVKAGMTYGGLIMCLVLFVYLTHLAKKAIAKAQDEQHIVREEEVAFLTPMGDARELDDSF</sequence>
<keyword evidence="9 11" id="KW-0472">Membrane</keyword>
<evidence type="ECO:0000259" key="12">
    <source>
        <dbReference type="Pfam" id="PF09335"/>
    </source>
</evidence>
<evidence type="ECO:0000256" key="7">
    <source>
        <dbReference type="ARBA" id="ARBA00022989"/>
    </source>
</evidence>
<evidence type="ECO:0000256" key="3">
    <source>
        <dbReference type="ARBA" id="ARBA00008640"/>
    </source>
</evidence>
<keyword evidence="7 11" id="KW-1133">Transmembrane helix</keyword>
<dbReference type="PANTHER" id="PTHR47549">
    <property type="entry name" value="GOLGI APPARATUS MEMBRANE PROTEIN TVP38-RELATED"/>
    <property type="match status" value="1"/>
</dbReference>
<evidence type="ECO:0000256" key="9">
    <source>
        <dbReference type="ARBA" id="ARBA00023136"/>
    </source>
</evidence>
<evidence type="ECO:0000256" key="10">
    <source>
        <dbReference type="SAM" id="MobiDB-lite"/>
    </source>
</evidence>
<evidence type="ECO:0000256" key="11">
    <source>
        <dbReference type="SAM" id="Phobius"/>
    </source>
</evidence>
<gene>
    <name evidence="13" type="ORF">EHS24_002842</name>
</gene>
<keyword evidence="8" id="KW-0333">Golgi apparatus</keyword>
<dbReference type="OrthoDB" id="166803at2759"/>
<feature type="transmembrane region" description="Helical" evidence="11">
    <location>
        <begin position="432"/>
        <end position="451"/>
    </location>
</feature>
<evidence type="ECO:0000256" key="1">
    <source>
        <dbReference type="ARBA" id="ARBA00002978"/>
    </source>
</evidence>
<dbReference type="Proteomes" id="UP000279236">
    <property type="component" value="Unassembled WGS sequence"/>
</dbReference>
<reference evidence="13 14" key="1">
    <citation type="submission" date="2018-11" db="EMBL/GenBank/DDBJ databases">
        <title>Genome sequence of Apiotrichum porosum DSM 27194.</title>
        <authorList>
            <person name="Aliyu H."/>
            <person name="Gorte O."/>
            <person name="Ochsenreither K."/>
        </authorList>
    </citation>
    <scope>NUCLEOTIDE SEQUENCE [LARGE SCALE GENOMIC DNA]</scope>
    <source>
        <strain evidence="13 14">DSM 27194</strain>
    </source>
</reference>
<keyword evidence="6 11" id="KW-0812">Transmembrane</keyword>
<dbReference type="RefSeq" id="XP_028472929.1">
    <property type="nucleotide sequence ID" value="XM_028618562.1"/>
</dbReference>
<dbReference type="InterPro" id="IPR032816">
    <property type="entry name" value="VTT_dom"/>
</dbReference>
<feature type="transmembrane region" description="Helical" evidence="11">
    <location>
        <begin position="293"/>
        <end position="315"/>
    </location>
</feature>
<dbReference type="EMBL" id="RSCE01000014">
    <property type="protein sequence ID" value="RSH77782.1"/>
    <property type="molecule type" value="Genomic_DNA"/>
</dbReference>
<evidence type="ECO:0000256" key="4">
    <source>
        <dbReference type="ARBA" id="ARBA00013533"/>
    </source>
</evidence>
<dbReference type="Pfam" id="PF09335">
    <property type="entry name" value="VTT_dom"/>
    <property type="match status" value="1"/>
</dbReference>
<proteinExistence type="inferred from homology"/>
<dbReference type="STRING" id="105984.A0A427XG31"/>
<evidence type="ECO:0000256" key="8">
    <source>
        <dbReference type="ARBA" id="ARBA00023034"/>
    </source>
</evidence>
<dbReference type="GO" id="GO:0000139">
    <property type="term" value="C:Golgi membrane"/>
    <property type="evidence" value="ECO:0007669"/>
    <property type="project" value="UniProtKB-SubCell"/>
</dbReference>
<evidence type="ECO:0000256" key="2">
    <source>
        <dbReference type="ARBA" id="ARBA00004653"/>
    </source>
</evidence>
<evidence type="ECO:0000313" key="14">
    <source>
        <dbReference type="Proteomes" id="UP000279236"/>
    </source>
</evidence>
<dbReference type="GeneID" id="39587385"/>
<feature type="compositionally biased region" description="Low complexity" evidence="10">
    <location>
        <begin position="93"/>
        <end position="115"/>
    </location>
</feature>
<comment type="subcellular location">
    <subcellularLocation>
        <location evidence="2">Golgi apparatus membrane</location>
        <topology evidence="2">Multi-pass membrane protein</topology>
    </subcellularLocation>
</comment>
<comment type="function">
    <text evidence="1">Golgi membrane protein involved in vesicular trafficking and spindle migration.</text>
</comment>
<feature type="domain" description="VTT" evidence="12">
    <location>
        <begin position="281"/>
        <end position="394"/>
    </location>
</feature>
<feature type="transmembrane region" description="Helical" evidence="11">
    <location>
        <begin position="260"/>
        <end position="281"/>
    </location>
</feature>
<feature type="compositionally biased region" description="Low complexity" evidence="10">
    <location>
        <begin position="125"/>
        <end position="134"/>
    </location>
</feature>
<protein>
    <recommendedName>
        <fullName evidence="4">Golgi apparatus membrane protein TVP38</fullName>
    </recommendedName>
    <alternativeName>
        <fullName evidence="5">Golgi apparatus membrane protein tvp38</fullName>
    </alternativeName>
</protein>
<feature type="transmembrane region" description="Helical" evidence="11">
    <location>
        <begin position="222"/>
        <end position="240"/>
    </location>
</feature>
<dbReference type="GO" id="GO:0000022">
    <property type="term" value="P:mitotic spindle elongation"/>
    <property type="evidence" value="ECO:0007669"/>
    <property type="project" value="TreeGrafter"/>
</dbReference>
<name>A0A427XG31_9TREE</name>
<evidence type="ECO:0000256" key="6">
    <source>
        <dbReference type="ARBA" id="ARBA00022692"/>
    </source>
</evidence>
<dbReference type="AlphaFoldDB" id="A0A427XG31"/>
<keyword evidence="14" id="KW-1185">Reference proteome</keyword>
<feature type="region of interest" description="Disordered" evidence="10">
    <location>
        <begin position="1"/>
        <end position="42"/>
    </location>
</feature>
<evidence type="ECO:0000313" key="13">
    <source>
        <dbReference type="EMBL" id="RSH77782.1"/>
    </source>
</evidence>
<dbReference type="InterPro" id="IPR051076">
    <property type="entry name" value="Golgi_membrane_TVP38/TMEM64"/>
</dbReference>
<comment type="caution">
    <text evidence="13">The sequence shown here is derived from an EMBL/GenBank/DDBJ whole genome shotgun (WGS) entry which is preliminary data.</text>
</comment>